<dbReference type="Proteomes" id="UP000031982">
    <property type="component" value="Unassembled WGS sequence"/>
</dbReference>
<evidence type="ECO:0000256" key="1">
    <source>
        <dbReference type="ARBA" id="ARBA00000971"/>
    </source>
</evidence>
<dbReference type="Pfam" id="PF00160">
    <property type="entry name" value="Pro_isomerase"/>
    <property type="match status" value="1"/>
</dbReference>
<dbReference type="InterPro" id="IPR044666">
    <property type="entry name" value="Cyclophilin_A-like"/>
</dbReference>
<feature type="region of interest" description="Disordered" evidence="6">
    <location>
        <begin position="25"/>
        <end position="49"/>
    </location>
</feature>
<dbReference type="SUPFAM" id="SSF50891">
    <property type="entry name" value="Cyclophilin-like"/>
    <property type="match status" value="1"/>
</dbReference>
<evidence type="ECO:0000313" key="8">
    <source>
        <dbReference type="EMBL" id="KIL79524.1"/>
    </source>
</evidence>
<gene>
    <name evidence="8" type="ORF">SD77_3390</name>
</gene>
<dbReference type="InterPro" id="IPR002130">
    <property type="entry name" value="Cyclophilin-type_PPIase_dom"/>
</dbReference>
<organism evidence="8 9">
    <name type="scientific">Bacillus badius</name>
    <dbReference type="NCBI Taxonomy" id="1455"/>
    <lineage>
        <taxon>Bacteria</taxon>
        <taxon>Bacillati</taxon>
        <taxon>Bacillota</taxon>
        <taxon>Bacilli</taxon>
        <taxon>Bacillales</taxon>
        <taxon>Bacillaceae</taxon>
        <taxon>Pseudobacillus</taxon>
    </lineage>
</organism>
<evidence type="ECO:0000259" key="7">
    <source>
        <dbReference type="PROSITE" id="PS50072"/>
    </source>
</evidence>
<accession>A0ABR5AXX3</accession>
<reference evidence="8 9" key="1">
    <citation type="submission" date="2015-01" db="EMBL/GenBank/DDBJ databases">
        <title>Genome Assembly of Bacillus badius MTCC 1458.</title>
        <authorList>
            <person name="Verma A."/>
            <person name="Khatri I."/>
            <person name="Mual P."/>
            <person name="Subramanian S."/>
            <person name="Krishnamurthi S."/>
        </authorList>
    </citation>
    <scope>NUCLEOTIDE SEQUENCE [LARGE SCALE GENOMIC DNA]</scope>
    <source>
        <strain evidence="8 9">MTCC 1458</strain>
    </source>
</reference>
<name>A0ABR5AXX3_BACBA</name>
<dbReference type="InterPro" id="IPR020892">
    <property type="entry name" value="Cyclophilin-type_PPIase_CS"/>
</dbReference>
<dbReference type="InterPro" id="IPR029000">
    <property type="entry name" value="Cyclophilin-like_dom_sf"/>
</dbReference>
<dbReference type="EC" id="5.2.1.8" evidence="5"/>
<dbReference type="PROSITE" id="PS00170">
    <property type="entry name" value="CSA_PPIASE_1"/>
    <property type="match status" value="1"/>
</dbReference>
<evidence type="ECO:0000256" key="2">
    <source>
        <dbReference type="ARBA" id="ARBA00002388"/>
    </source>
</evidence>
<dbReference type="GO" id="GO:0016853">
    <property type="term" value="F:isomerase activity"/>
    <property type="evidence" value="ECO:0007669"/>
    <property type="project" value="UniProtKB-KW"/>
</dbReference>
<dbReference type="Gene3D" id="2.40.100.10">
    <property type="entry name" value="Cyclophilin-like"/>
    <property type="match status" value="1"/>
</dbReference>
<dbReference type="PROSITE" id="PS51257">
    <property type="entry name" value="PROKAR_LIPOPROTEIN"/>
    <property type="match status" value="1"/>
</dbReference>
<comment type="similarity">
    <text evidence="5">Belongs to the cyclophilin-type PPIase family.</text>
</comment>
<dbReference type="PANTHER" id="PTHR45625">
    <property type="entry name" value="PEPTIDYL-PROLYL CIS-TRANS ISOMERASE-RELATED"/>
    <property type="match status" value="1"/>
</dbReference>
<evidence type="ECO:0000256" key="3">
    <source>
        <dbReference type="ARBA" id="ARBA00023110"/>
    </source>
</evidence>
<dbReference type="PROSITE" id="PS50072">
    <property type="entry name" value="CSA_PPIASE_2"/>
    <property type="match status" value="1"/>
</dbReference>
<dbReference type="PANTHER" id="PTHR45625:SF4">
    <property type="entry name" value="PEPTIDYLPROLYL ISOMERASE DOMAIN AND WD REPEAT-CONTAINING PROTEIN 1"/>
    <property type="match status" value="1"/>
</dbReference>
<keyword evidence="9" id="KW-1185">Reference proteome</keyword>
<dbReference type="EMBL" id="JXLP01000003">
    <property type="protein sequence ID" value="KIL79524.1"/>
    <property type="molecule type" value="Genomic_DNA"/>
</dbReference>
<evidence type="ECO:0000256" key="6">
    <source>
        <dbReference type="SAM" id="MobiDB-lite"/>
    </source>
</evidence>
<dbReference type="PRINTS" id="PR00153">
    <property type="entry name" value="CSAPPISMRASE"/>
</dbReference>
<comment type="caution">
    <text evidence="8">The sequence shown here is derived from an EMBL/GenBank/DDBJ whole genome shotgun (WGS) entry which is preliminary data.</text>
</comment>
<sequence>MYRLLFIVLTVFPLLIAGCNKEKETEKELPELSKPAAESGKEQKGDQKMNYPQLTTEVAENEQLVEMKTNKGTIKIKLFPEHAPKTVENFVTHSKNGYYDGLIFHRVIPDFMIQGGDPQGTGMGGESIYGHAFEDEFSQQLFNFKGALSMANAGPNTNGSQFFIVQNSKMDPGFKEQMEKAGYPQQVTDFYMENGGTPWLDFRHTVFGQVVEGMDVVDAIANVSTGAQDKPKEDVIIEKITVVE</sequence>
<keyword evidence="4 5" id="KW-0413">Isomerase</keyword>
<protein>
    <recommendedName>
        <fullName evidence="5">Peptidyl-prolyl cis-trans isomerase</fullName>
        <shortName evidence="5">PPIase</shortName>
        <ecNumber evidence="5">5.2.1.8</ecNumber>
    </recommendedName>
</protein>
<feature type="domain" description="PPIase cyclophilin-type" evidence="7">
    <location>
        <begin position="72"/>
        <end position="242"/>
    </location>
</feature>
<evidence type="ECO:0000256" key="4">
    <source>
        <dbReference type="ARBA" id="ARBA00023235"/>
    </source>
</evidence>
<comment type="function">
    <text evidence="2 5">PPIases accelerate the folding of proteins. It catalyzes the cis-trans isomerization of proline imidic peptide bonds in oligopeptides.</text>
</comment>
<evidence type="ECO:0000256" key="5">
    <source>
        <dbReference type="RuleBase" id="RU363019"/>
    </source>
</evidence>
<comment type="catalytic activity">
    <reaction evidence="1 5">
        <text>[protein]-peptidylproline (omega=180) = [protein]-peptidylproline (omega=0)</text>
        <dbReference type="Rhea" id="RHEA:16237"/>
        <dbReference type="Rhea" id="RHEA-COMP:10747"/>
        <dbReference type="Rhea" id="RHEA-COMP:10748"/>
        <dbReference type="ChEBI" id="CHEBI:83833"/>
        <dbReference type="ChEBI" id="CHEBI:83834"/>
        <dbReference type="EC" id="5.2.1.8"/>
    </reaction>
</comment>
<keyword evidence="3 5" id="KW-0697">Rotamase</keyword>
<evidence type="ECO:0000313" key="9">
    <source>
        <dbReference type="Proteomes" id="UP000031982"/>
    </source>
</evidence>
<proteinExistence type="inferred from homology"/>